<protein>
    <recommendedName>
        <fullName evidence="3">Transmembrane protein</fullName>
    </recommendedName>
</protein>
<accession>A0A7C8YVR1</accession>
<proteinExistence type="predicted"/>
<sequence>MDLLTSTCHIFPFSHPLYIFLLITSAATPHERSRLIVNPVMDPPTKKTVDLKVVLMISAVVVSFLLLCLSSNNTIGQILTNSSSFYSSNPTASQLPQVEEDDLVSSSIRFFI</sequence>
<keyword evidence="1" id="KW-0472">Membrane</keyword>
<dbReference type="AlphaFoldDB" id="A0A7C8YVR1"/>
<evidence type="ECO:0000313" key="2">
    <source>
        <dbReference type="EMBL" id="MBA4627757.1"/>
    </source>
</evidence>
<evidence type="ECO:0008006" key="3">
    <source>
        <dbReference type="Google" id="ProtNLM"/>
    </source>
</evidence>
<name>A0A7C8YVR1_OPUST</name>
<organism evidence="2">
    <name type="scientific">Opuntia streptacantha</name>
    <name type="common">Prickly pear cactus</name>
    <name type="synonym">Opuntia cardona</name>
    <dbReference type="NCBI Taxonomy" id="393608"/>
    <lineage>
        <taxon>Eukaryota</taxon>
        <taxon>Viridiplantae</taxon>
        <taxon>Streptophyta</taxon>
        <taxon>Embryophyta</taxon>
        <taxon>Tracheophyta</taxon>
        <taxon>Spermatophyta</taxon>
        <taxon>Magnoliopsida</taxon>
        <taxon>eudicotyledons</taxon>
        <taxon>Gunneridae</taxon>
        <taxon>Pentapetalae</taxon>
        <taxon>Caryophyllales</taxon>
        <taxon>Cactineae</taxon>
        <taxon>Cactaceae</taxon>
        <taxon>Opuntioideae</taxon>
        <taxon>Opuntia</taxon>
    </lineage>
</organism>
<evidence type="ECO:0000256" key="1">
    <source>
        <dbReference type="SAM" id="Phobius"/>
    </source>
</evidence>
<keyword evidence="1" id="KW-1133">Transmembrane helix</keyword>
<reference evidence="2" key="2">
    <citation type="submission" date="2020-07" db="EMBL/GenBank/DDBJ databases">
        <authorList>
            <person name="Vera ALvarez R."/>
            <person name="Arias-Moreno D.M."/>
            <person name="Jimenez-Jacinto V."/>
            <person name="Jimenez-Bremont J.F."/>
            <person name="Swaminathan K."/>
            <person name="Moose S.P."/>
            <person name="Guerrero-Gonzalez M.L."/>
            <person name="Marino-Ramirez L."/>
            <person name="Landsman D."/>
            <person name="Rodriguez-Kessler M."/>
            <person name="Delgado-Sanchez P."/>
        </authorList>
    </citation>
    <scope>NUCLEOTIDE SEQUENCE</scope>
    <source>
        <tissue evidence="2">Cladode</tissue>
    </source>
</reference>
<keyword evidence="1" id="KW-0812">Transmembrane</keyword>
<feature type="transmembrane region" description="Helical" evidence="1">
    <location>
        <begin position="51"/>
        <end position="69"/>
    </location>
</feature>
<reference evidence="2" key="1">
    <citation type="journal article" date="2013" name="J. Plant Res.">
        <title>Effect of fungi and light on seed germination of three Opuntia species from semiarid lands of central Mexico.</title>
        <authorList>
            <person name="Delgado-Sanchez P."/>
            <person name="Jimenez-Bremont J.F."/>
            <person name="Guerrero-Gonzalez Mde L."/>
            <person name="Flores J."/>
        </authorList>
    </citation>
    <scope>NUCLEOTIDE SEQUENCE</scope>
    <source>
        <tissue evidence="2">Cladode</tissue>
    </source>
</reference>
<dbReference type="EMBL" id="GISG01063516">
    <property type="protein sequence ID" value="MBA4627757.1"/>
    <property type="molecule type" value="Transcribed_RNA"/>
</dbReference>